<gene>
    <name evidence="1" type="ORF">GP644_10480</name>
</gene>
<dbReference type="AlphaFoldDB" id="A0A6A4RH53"/>
<evidence type="ECO:0000313" key="1">
    <source>
        <dbReference type="EMBL" id="KAE9630199.1"/>
    </source>
</evidence>
<proteinExistence type="predicted"/>
<organism evidence="1 2">
    <name type="scientific">Parasedimentitalea maritima</name>
    <dbReference type="NCBI Taxonomy" id="2578117"/>
    <lineage>
        <taxon>Bacteria</taxon>
        <taxon>Pseudomonadati</taxon>
        <taxon>Pseudomonadota</taxon>
        <taxon>Alphaproteobacteria</taxon>
        <taxon>Rhodobacterales</taxon>
        <taxon>Paracoccaceae</taxon>
        <taxon>Parasedimentitalea</taxon>
    </lineage>
</organism>
<comment type="caution">
    <text evidence="1">The sequence shown here is derived from an EMBL/GenBank/DDBJ whole genome shotgun (WGS) entry which is preliminary data.</text>
</comment>
<evidence type="ECO:0000313" key="2">
    <source>
        <dbReference type="Proteomes" id="UP000441586"/>
    </source>
</evidence>
<name>A0A6A4RH53_9RHOB</name>
<accession>A0A6A4RH53</accession>
<reference evidence="1 2" key="1">
    <citation type="submission" date="2019-12" db="EMBL/GenBank/DDBJ databases">
        <authorList>
            <person name="Zhang Y.-J."/>
        </authorList>
    </citation>
    <scope>NUCLEOTIDE SEQUENCE [LARGE SCALE GENOMIC DNA]</scope>
    <source>
        <strain evidence="1 2">H18S-6</strain>
    </source>
</reference>
<sequence>MSVKALCNLSLGLDLFRRMQSAKCQPNRLAHSRTVSRLAVTTRSGIHV</sequence>
<dbReference type="Proteomes" id="UP000441586">
    <property type="component" value="Unassembled WGS sequence"/>
</dbReference>
<protein>
    <submittedName>
        <fullName evidence="1">Uncharacterized protein</fullName>
    </submittedName>
</protein>
<dbReference type="EMBL" id="WSFO01000005">
    <property type="protein sequence ID" value="KAE9630199.1"/>
    <property type="molecule type" value="Genomic_DNA"/>
</dbReference>